<dbReference type="KEGG" id="acoa:RB602_06260"/>
<keyword evidence="1" id="KW-0472">Membrane</keyword>
<evidence type="ECO:0000313" key="2">
    <source>
        <dbReference type="EMBL" id="WOE76311.1"/>
    </source>
</evidence>
<keyword evidence="1" id="KW-0812">Transmembrane</keyword>
<gene>
    <name evidence="2" type="ORF">RB602_06260</name>
</gene>
<dbReference type="EMBL" id="CP136594">
    <property type="protein sequence ID" value="WOE76311.1"/>
    <property type="molecule type" value="Genomic_DNA"/>
</dbReference>
<feature type="transmembrane region" description="Helical" evidence="1">
    <location>
        <begin position="6"/>
        <end position="26"/>
    </location>
</feature>
<name>A0AA97FA14_9SPHN</name>
<dbReference type="AlphaFoldDB" id="A0AA97FA14"/>
<keyword evidence="3" id="KW-1185">Reference proteome</keyword>
<reference evidence="2 3" key="1">
    <citation type="submission" date="2023-10" db="EMBL/GenBank/DDBJ databases">
        <title>Complete genome sequence of a Sphingomonadaceae bacterium.</title>
        <authorList>
            <person name="Yan C."/>
        </authorList>
    </citation>
    <scope>NUCLEOTIDE SEQUENCE [LARGE SCALE GENOMIC DNA]</scope>
    <source>
        <strain evidence="2 3">SCSIO 66989</strain>
    </source>
</reference>
<sequence>MVNKIAAFLFWGFFGTIGVVIGLMYISGGHTERNPRSCEEGWDSVYAAEREHLKRLAVYGRDDDYERTSERVMKRASGGWNVSLFTKKGNNVYAVKPDCSVSFIMSNEI</sequence>
<keyword evidence="1" id="KW-1133">Transmembrane helix</keyword>
<dbReference type="RefSeq" id="WP_317083934.1">
    <property type="nucleotide sequence ID" value="NZ_CP136594.1"/>
</dbReference>
<proteinExistence type="predicted"/>
<protein>
    <submittedName>
        <fullName evidence="2">Uncharacterized protein</fullName>
    </submittedName>
</protein>
<dbReference type="Proteomes" id="UP001302429">
    <property type="component" value="Chromosome"/>
</dbReference>
<organism evidence="2 3">
    <name type="scientific">Alterisphingorhabdus coralli</name>
    <dbReference type="NCBI Taxonomy" id="3071408"/>
    <lineage>
        <taxon>Bacteria</taxon>
        <taxon>Pseudomonadati</taxon>
        <taxon>Pseudomonadota</taxon>
        <taxon>Alphaproteobacteria</taxon>
        <taxon>Sphingomonadales</taxon>
        <taxon>Sphingomonadaceae</taxon>
        <taxon>Alterisphingorhabdus (ex Yan et al. 2024)</taxon>
    </lineage>
</organism>
<evidence type="ECO:0000256" key="1">
    <source>
        <dbReference type="SAM" id="Phobius"/>
    </source>
</evidence>
<evidence type="ECO:0000313" key="3">
    <source>
        <dbReference type="Proteomes" id="UP001302429"/>
    </source>
</evidence>
<accession>A0AA97FA14</accession>